<feature type="domain" description="C2H2-type" evidence="2">
    <location>
        <begin position="109"/>
        <end position="132"/>
    </location>
</feature>
<feature type="region of interest" description="Disordered" evidence="1">
    <location>
        <begin position="1194"/>
        <end position="1247"/>
    </location>
</feature>
<feature type="domain" description="C2H2-type" evidence="2">
    <location>
        <begin position="1029"/>
        <end position="1051"/>
    </location>
</feature>
<evidence type="ECO:0000259" key="2">
    <source>
        <dbReference type="SMART" id="SM00355"/>
    </source>
</evidence>
<name>A0ABM0JXQ4_APLCA</name>
<feature type="compositionally biased region" description="Basic and acidic residues" evidence="1">
    <location>
        <begin position="289"/>
        <end position="301"/>
    </location>
</feature>
<dbReference type="RefSeq" id="XP_005103988.1">
    <property type="nucleotide sequence ID" value="XM_005103931.2"/>
</dbReference>
<dbReference type="Proteomes" id="UP000694888">
    <property type="component" value="Unplaced"/>
</dbReference>
<accession>A0ABM0JXQ4</accession>
<protein>
    <submittedName>
        <fullName evidence="4">Uncharacterized protein LOC101847599 isoform X1</fullName>
    </submittedName>
</protein>
<organism evidence="3 4">
    <name type="scientific">Aplysia californica</name>
    <name type="common">California sea hare</name>
    <dbReference type="NCBI Taxonomy" id="6500"/>
    <lineage>
        <taxon>Eukaryota</taxon>
        <taxon>Metazoa</taxon>
        <taxon>Spiralia</taxon>
        <taxon>Lophotrochozoa</taxon>
        <taxon>Mollusca</taxon>
        <taxon>Gastropoda</taxon>
        <taxon>Heterobranchia</taxon>
        <taxon>Euthyneura</taxon>
        <taxon>Tectipleura</taxon>
        <taxon>Aplysiida</taxon>
        <taxon>Aplysioidea</taxon>
        <taxon>Aplysiidae</taxon>
        <taxon>Aplysia</taxon>
    </lineage>
</organism>
<feature type="region of interest" description="Disordered" evidence="1">
    <location>
        <begin position="809"/>
        <end position="898"/>
    </location>
</feature>
<feature type="compositionally biased region" description="Low complexity" evidence="1">
    <location>
        <begin position="1268"/>
        <end position="1284"/>
    </location>
</feature>
<dbReference type="SMART" id="SM00355">
    <property type="entry name" value="ZnF_C2H2"/>
    <property type="match status" value="4"/>
</dbReference>
<feature type="compositionally biased region" description="Low complexity" evidence="1">
    <location>
        <begin position="1128"/>
        <end position="1181"/>
    </location>
</feature>
<dbReference type="InterPro" id="IPR013087">
    <property type="entry name" value="Znf_C2H2_type"/>
</dbReference>
<evidence type="ECO:0000256" key="1">
    <source>
        <dbReference type="SAM" id="MobiDB-lite"/>
    </source>
</evidence>
<feature type="region of interest" description="Disordered" evidence="1">
    <location>
        <begin position="1106"/>
        <end position="1181"/>
    </location>
</feature>
<feature type="domain" description="C2H2-type" evidence="2">
    <location>
        <begin position="921"/>
        <end position="944"/>
    </location>
</feature>
<feature type="compositionally biased region" description="Polar residues" evidence="1">
    <location>
        <begin position="1117"/>
        <end position="1127"/>
    </location>
</feature>
<feature type="compositionally biased region" description="Basic and acidic residues" evidence="1">
    <location>
        <begin position="1288"/>
        <end position="1297"/>
    </location>
</feature>
<sequence length="1320" mass="142098">MAELTVGPPTVSSGTGFGTLTLDMFSAVSPNLPMLLDGTLSEESYKNCENNRGVCAVLSDAHVLFSQNTSHCSPVPSNKPLLHCNFCEFRTGSEAEMVLLKHLLGHHAFFCSMCDHVAFSKSSYIEHMLQRHKLSKEWKQVSTSRLMQLKEKRGLRQWEGDKTTSSVNKGGQRKERSTLENVLLGVQPSTVPIPAFEEAVCEGNSWDMSGSFTNIGTSSHLAFSKTGCVGTSDPNFKQVEIPGSFTGDETGGRTTGNFQTPCDGNTFHKDQIMCPRPPNFLEETDGDGVPERTPTEASEKDNAGRLWENSLLGIDHNGYSVLEESKCFAHDLYCCEVQGVKSEKDISAETSKSSPVNEPFIALGNDIGTDLCQTGAVKEDHVPILSCNDKLVMGVKQESASCSRDKEVDVISESQSVVWNNNNEVVRIKEEPEEDVPELSPGHFEYDNAESEMPGLSGRDPGPELPVLCAERLQKQMEEVVSEVVTSEAVEVGTPCSSSLLANGLQNSDRLCVDSFHGPNSPTPVPEDFLNSQETSRDIHSKAKKYDLLRSLLKRQNDVVIRTESKRRALTSVVSSHDSGHIESPGGGGVLEVPAQVPSLRPSDLSLREILSQGNSSLSSRESLLSLGCTPTHKNSSTCKELLTQGSSHYSNGVGKNDNDHIESEGGGSVSIKEEIEENTDDAAPCHVGENVQVKQQPRGSPLFDDSRVSRSEDASVYCGGDNEVRVPTAQTAAPLTAGEGQRPSTSHFTASEILKRLLVSVGTSIPKDSSSSLFAASGEFFSSALAVGAEGEGAAPASLLVPRLRRSRRVRRTESSSYSVNETDRTDLDPADEVENTPEGQSDDSDFVYCSDKDGEHEEDSGDSDFSVHKTNKRRKISKRGPEKAPGLGDDSSAVTEQLESSVQAPAVAVASATRGEWLLACSVCPFTTLKVGDMRQHLLHNHSQAPATANLAVEDRIVLIYFCRGGGGVRDCQFFSSEGQEIYQHIITCYQDQLAGSVTDNTGADHTPVLSALSKFCRPNGSFSMLYFCLQCVHTTSSQQPMIDHAQVHHSGQDFGVLAAGNLGPSSQSYMLCLKCKHLVKFREWSSHQCRGWGDRSLRSMLTSDSQPEVKAMPSGSQLNRTIPPSSSSTSLMHSLTIPPSSSSTSLMHSLTIPPSSSSTSLMHSLTIPPSSSSTSLMHSLTIPPSGFSTSLLNSPSIPPSNSSTSLMNSLTIPPSNSLTIPPSSSSTSLLNSPSIPPSSSSTSLLNSLTIPPSNSLTIPPSNSLTIPPSNCSTSSNSSTIPRQAQPEEKARGHEVPFPSTNLLRFLLAQSQKSSFQQ</sequence>
<feature type="region of interest" description="Disordered" evidence="1">
    <location>
        <begin position="282"/>
        <end position="301"/>
    </location>
</feature>
<evidence type="ECO:0000313" key="4">
    <source>
        <dbReference type="RefSeq" id="XP_005103988.1"/>
    </source>
</evidence>
<feature type="domain" description="C2H2-type" evidence="2">
    <location>
        <begin position="82"/>
        <end position="107"/>
    </location>
</feature>
<feature type="region of interest" description="Disordered" evidence="1">
    <location>
        <begin position="1259"/>
        <end position="1300"/>
    </location>
</feature>
<proteinExistence type="predicted"/>
<feature type="compositionally biased region" description="Basic residues" evidence="1">
    <location>
        <begin position="871"/>
        <end position="880"/>
    </location>
</feature>
<keyword evidence="3" id="KW-1185">Reference proteome</keyword>
<gene>
    <name evidence="4" type="primary">LOC101847599</name>
</gene>
<dbReference type="GeneID" id="101847599"/>
<feature type="region of interest" description="Disordered" evidence="1">
    <location>
        <begin position="157"/>
        <end position="176"/>
    </location>
</feature>
<feature type="compositionally biased region" description="Acidic residues" evidence="1">
    <location>
        <begin position="830"/>
        <end position="847"/>
    </location>
</feature>
<reference evidence="4" key="1">
    <citation type="submission" date="2025-08" db="UniProtKB">
        <authorList>
            <consortium name="RefSeq"/>
        </authorList>
    </citation>
    <scope>IDENTIFICATION</scope>
</reference>
<evidence type="ECO:0000313" key="3">
    <source>
        <dbReference type="Proteomes" id="UP000694888"/>
    </source>
</evidence>